<evidence type="ECO:0000256" key="2">
    <source>
        <dbReference type="ARBA" id="ARBA00006247"/>
    </source>
</evidence>
<dbReference type="PANTHER" id="PTHR43808">
    <property type="entry name" value="ACETYLORNITHINE DEACETYLASE"/>
    <property type="match status" value="1"/>
</dbReference>
<dbReference type="InterPro" id="IPR050072">
    <property type="entry name" value="Peptidase_M20A"/>
</dbReference>
<dbReference type="InterPro" id="IPR011650">
    <property type="entry name" value="Peptidase_M20_dimer"/>
</dbReference>
<dbReference type="Proteomes" id="UP000664534">
    <property type="component" value="Unassembled WGS sequence"/>
</dbReference>
<evidence type="ECO:0000256" key="3">
    <source>
        <dbReference type="ARBA" id="ARBA00022723"/>
    </source>
</evidence>
<dbReference type="InterPro" id="IPR036264">
    <property type="entry name" value="Bact_exopeptidase_dim_dom"/>
</dbReference>
<dbReference type="AlphaFoldDB" id="A0A8H3F4F7"/>
<reference evidence="8" key="1">
    <citation type="submission" date="2021-03" db="EMBL/GenBank/DDBJ databases">
        <authorList>
            <person name="Tagirdzhanova G."/>
        </authorList>
    </citation>
    <scope>NUCLEOTIDE SEQUENCE</scope>
</reference>
<dbReference type="InterPro" id="IPR001261">
    <property type="entry name" value="ArgE/DapE_CS"/>
</dbReference>
<feature type="signal peptide" evidence="6">
    <location>
        <begin position="1"/>
        <end position="20"/>
    </location>
</feature>
<keyword evidence="5" id="KW-0862">Zinc</keyword>
<protein>
    <recommendedName>
        <fullName evidence="7">Peptidase M20 dimerisation domain-containing protein</fullName>
    </recommendedName>
</protein>
<dbReference type="OrthoDB" id="3064516at2759"/>
<keyword evidence="9" id="KW-1185">Reference proteome</keyword>
<feature type="chain" id="PRO_5034074576" description="Peptidase M20 dimerisation domain-containing protein" evidence="6">
    <location>
        <begin position="21"/>
        <end position="426"/>
    </location>
</feature>
<organism evidence="8 9">
    <name type="scientific">Imshaugia aleurites</name>
    <dbReference type="NCBI Taxonomy" id="172621"/>
    <lineage>
        <taxon>Eukaryota</taxon>
        <taxon>Fungi</taxon>
        <taxon>Dikarya</taxon>
        <taxon>Ascomycota</taxon>
        <taxon>Pezizomycotina</taxon>
        <taxon>Lecanoromycetes</taxon>
        <taxon>OSLEUM clade</taxon>
        <taxon>Lecanoromycetidae</taxon>
        <taxon>Lecanorales</taxon>
        <taxon>Lecanorineae</taxon>
        <taxon>Parmeliaceae</taxon>
        <taxon>Imshaugia</taxon>
    </lineage>
</organism>
<gene>
    <name evidence="8" type="ORF">IMSHALPRED_002710</name>
</gene>
<sequence length="426" mass="46962">MLLNPWLLHCALACATTAFSQQIHYQLDTLRLEQHVKLDESEYSKDLVISLHRALVNIESISGNEQAIGEFLEAYLKSHNYTVERQYLDARPTSLPVSRYKEQRAQKQRFNLLAYPGETPQTPVLLSSAFEPVPQNPCWRANTDSEIVKHIDTVPPYYGYEIDKHDQIWGRGSVDAKACVATQFHAIQELIHSGEISPNDVSLLFVVGEETGGDGMRRANDLEMEWQTVIFGEPTELKLANGHKGILLFTVKAHGKAGHSGYPWLGRNANHMLVPALLALQNLELPSSEKFGNSTLNVGEISGGVAANVIAEEAHGSIGIRIAAGCPETMKKLVSDAVKAVDEDLELTFLDGSYGPVDIDSDVEGFETISVNYGTDIPNLKGKHKRYLYGPGSILVAHSDHEHLKASDLLTAVEGYKRLVRSALKA</sequence>
<dbReference type="PANTHER" id="PTHR43808:SF8">
    <property type="entry name" value="PEPTIDASE M20 DIMERISATION DOMAIN-CONTAINING PROTEIN"/>
    <property type="match status" value="1"/>
</dbReference>
<dbReference type="CDD" id="cd05652">
    <property type="entry name" value="M20_ArgE_DapE-like_fungal"/>
    <property type="match status" value="1"/>
</dbReference>
<dbReference type="SUPFAM" id="SSF53187">
    <property type="entry name" value="Zn-dependent exopeptidases"/>
    <property type="match status" value="1"/>
</dbReference>
<evidence type="ECO:0000256" key="4">
    <source>
        <dbReference type="ARBA" id="ARBA00022801"/>
    </source>
</evidence>
<evidence type="ECO:0000256" key="1">
    <source>
        <dbReference type="ARBA" id="ARBA00001947"/>
    </source>
</evidence>
<dbReference type="GO" id="GO:0016787">
    <property type="term" value="F:hydrolase activity"/>
    <property type="evidence" value="ECO:0007669"/>
    <property type="project" value="UniProtKB-KW"/>
</dbReference>
<evidence type="ECO:0000313" key="9">
    <source>
        <dbReference type="Proteomes" id="UP000664534"/>
    </source>
</evidence>
<evidence type="ECO:0000256" key="6">
    <source>
        <dbReference type="SAM" id="SignalP"/>
    </source>
</evidence>
<keyword evidence="4" id="KW-0378">Hydrolase</keyword>
<dbReference type="GO" id="GO:0046872">
    <property type="term" value="F:metal ion binding"/>
    <property type="evidence" value="ECO:0007669"/>
    <property type="project" value="UniProtKB-KW"/>
</dbReference>
<keyword evidence="6" id="KW-0732">Signal</keyword>
<feature type="domain" description="Peptidase M20 dimerisation" evidence="7">
    <location>
        <begin position="241"/>
        <end position="344"/>
    </location>
</feature>
<dbReference type="InterPro" id="IPR002933">
    <property type="entry name" value="Peptidase_M20"/>
</dbReference>
<dbReference type="Pfam" id="PF07687">
    <property type="entry name" value="M20_dimer"/>
    <property type="match status" value="1"/>
</dbReference>
<dbReference type="Pfam" id="PF01546">
    <property type="entry name" value="Peptidase_M20"/>
    <property type="match status" value="1"/>
</dbReference>
<evidence type="ECO:0000259" key="7">
    <source>
        <dbReference type="Pfam" id="PF07687"/>
    </source>
</evidence>
<evidence type="ECO:0000256" key="5">
    <source>
        <dbReference type="ARBA" id="ARBA00022833"/>
    </source>
</evidence>
<comment type="cofactor">
    <cofactor evidence="1">
        <name>Zn(2+)</name>
        <dbReference type="ChEBI" id="CHEBI:29105"/>
    </cofactor>
</comment>
<keyword evidence="3" id="KW-0479">Metal-binding</keyword>
<dbReference type="EMBL" id="CAJPDT010000015">
    <property type="protein sequence ID" value="CAF9915827.1"/>
    <property type="molecule type" value="Genomic_DNA"/>
</dbReference>
<name>A0A8H3F4F7_9LECA</name>
<proteinExistence type="inferred from homology"/>
<accession>A0A8H3F4F7</accession>
<evidence type="ECO:0000313" key="8">
    <source>
        <dbReference type="EMBL" id="CAF9915827.1"/>
    </source>
</evidence>
<dbReference type="Gene3D" id="3.40.630.10">
    <property type="entry name" value="Zn peptidases"/>
    <property type="match status" value="1"/>
</dbReference>
<comment type="similarity">
    <text evidence="2">Belongs to the peptidase M20A family.</text>
</comment>
<dbReference type="SUPFAM" id="SSF55031">
    <property type="entry name" value="Bacterial exopeptidase dimerisation domain"/>
    <property type="match status" value="1"/>
</dbReference>
<dbReference type="Gene3D" id="3.30.70.360">
    <property type="match status" value="1"/>
</dbReference>
<dbReference type="PROSITE" id="PS00759">
    <property type="entry name" value="ARGE_DAPE_CPG2_2"/>
    <property type="match status" value="1"/>
</dbReference>
<comment type="caution">
    <text evidence="8">The sequence shown here is derived from an EMBL/GenBank/DDBJ whole genome shotgun (WGS) entry which is preliminary data.</text>
</comment>